<keyword evidence="2" id="KW-1185">Reference proteome</keyword>
<proteinExistence type="predicted"/>
<organism evidence="1 2">
    <name type="scientific">Rehmannia glutinosa</name>
    <name type="common">Chinese foxglove</name>
    <dbReference type="NCBI Taxonomy" id="99300"/>
    <lineage>
        <taxon>Eukaryota</taxon>
        <taxon>Viridiplantae</taxon>
        <taxon>Streptophyta</taxon>
        <taxon>Embryophyta</taxon>
        <taxon>Tracheophyta</taxon>
        <taxon>Spermatophyta</taxon>
        <taxon>Magnoliopsida</taxon>
        <taxon>eudicotyledons</taxon>
        <taxon>Gunneridae</taxon>
        <taxon>Pentapetalae</taxon>
        <taxon>asterids</taxon>
        <taxon>lamiids</taxon>
        <taxon>Lamiales</taxon>
        <taxon>Orobanchaceae</taxon>
        <taxon>Rehmannieae</taxon>
        <taxon>Rehmannia</taxon>
    </lineage>
</organism>
<reference evidence="1 2" key="1">
    <citation type="journal article" date="2021" name="Comput. Struct. Biotechnol. J.">
        <title>De novo genome assembly of the potent medicinal plant Rehmannia glutinosa using nanopore technology.</title>
        <authorList>
            <person name="Ma L."/>
            <person name="Dong C."/>
            <person name="Song C."/>
            <person name="Wang X."/>
            <person name="Zheng X."/>
            <person name="Niu Y."/>
            <person name="Chen S."/>
            <person name="Feng W."/>
        </authorList>
    </citation>
    <scope>NUCLEOTIDE SEQUENCE [LARGE SCALE GENOMIC DNA]</scope>
    <source>
        <strain evidence="1">DH-2019</strain>
    </source>
</reference>
<gene>
    <name evidence="1" type="ORF">DH2020_048299</name>
</gene>
<evidence type="ECO:0000313" key="1">
    <source>
        <dbReference type="EMBL" id="KAK6117962.1"/>
    </source>
</evidence>
<dbReference type="Proteomes" id="UP001318860">
    <property type="component" value="Unassembled WGS sequence"/>
</dbReference>
<dbReference type="EMBL" id="JABTTQ020003389">
    <property type="protein sequence ID" value="KAK6117962.1"/>
    <property type="molecule type" value="Genomic_DNA"/>
</dbReference>
<comment type="caution">
    <text evidence="1">The sequence shown here is derived from an EMBL/GenBank/DDBJ whole genome shotgun (WGS) entry which is preliminary data.</text>
</comment>
<protein>
    <submittedName>
        <fullName evidence="1">Uncharacterized protein</fullName>
    </submittedName>
</protein>
<sequence length="183" mass="20230">MNSTVLESGPGPIFSTSIRIAINQLNNVTISIHKVFHLGHPSFEYPLTPLSQPGSNNSLVGPSLSKCQTWVNDSLSRLNESLTVLSVDSDIESLTYEEMDNMKTRNVAATGNVVKCLLELEDVIDVMVDGEEKMGVEEVKLGVEKARKYMVPDNNENPDGFTAKLTHRDSDRIYARRNAYGLS</sequence>
<name>A0ABR0U6D3_REHGL</name>
<evidence type="ECO:0000313" key="2">
    <source>
        <dbReference type="Proteomes" id="UP001318860"/>
    </source>
</evidence>
<accession>A0ABR0U6D3</accession>